<proteinExistence type="inferred from homology"/>
<dbReference type="OMA" id="HKDSEFR"/>
<reference evidence="5 6" key="1">
    <citation type="journal article" date="2021" name="Nat. Plants">
        <title>The Taxus genome provides insights into paclitaxel biosynthesis.</title>
        <authorList>
            <person name="Xiong X."/>
            <person name="Gou J."/>
            <person name="Liao Q."/>
            <person name="Li Y."/>
            <person name="Zhou Q."/>
            <person name="Bi G."/>
            <person name="Li C."/>
            <person name="Du R."/>
            <person name="Wang X."/>
            <person name="Sun T."/>
            <person name="Guo L."/>
            <person name="Liang H."/>
            <person name="Lu P."/>
            <person name="Wu Y."/>
            <person name="Zhang Z."/>
            <person name="Ro D.K."/>
            <person name="Shang Y."/>
            <person name="Huang S."/>
            <person name="Yan J."/>
        </authorList>
    </citation>
    <scope>NUCLEOTIDE SEQUENCE [LARGE SCALE GENOMIC DNA]</scope>
    <source>
        <strain evidence="5">Ta-2019</strain>
    </source>
</reference>
<dbReference type="Gene3D" id="3.30.70.1730">
    <property type="match status" value="1"/>
</dbReference>
<dbReference type="GO" id="GO:0000027">
    <property type="term" value="P:ribosomal large subunit assembly"/>
    <property type="evidence" value="ECO:0007669"/>
    <property type="project" value="TreeGrafter"/>
</dbReference>
<dbReference type="InterPro" id="IPR043141">
    <property type="entry name" value="Ribosomal_uL10-like_sf"/>
</dbReference>
<keyword evidence="6" id="KW-1185">Reference proteome</keyword>
<protein>
    <recommendedName>
        <fullName evidence="7">60S acidic ribosomal protein P0</fullName>
    </recommendedName>
</protein>
<dbReference type="InterPro" id="IPR001790">
    <property type="entry name" value="Ribosomal_uL10"/>
</dbReference>
<name>A0AA38G5J8_TAXCH</name>
<keyword evidence="2" id="KW-0689">Ribosomal protein</keyword>
<feature type="non-terminal residue" evidence="5">
    <location>
        <position position="1"/>
    </location>
</feature>
<dbReference type="GO" id="GO:0070180">
    <property type="term" value="F:large ribosomal subunit rRNA binding"/>
    <property type="evidence" value="ECO:0007669"/>
    <property type="project" value="TreeGrafter"/>
</dbReference>
<dbReference type="GO" id="GO:0003735">
    <property type="term" value="F:structural constituent of ribosome"/>
    <property type="evidence" value="ECO:0007669"/>
    <property type="project" value="TreeGrafter"/>
</dbReference>
<keyword evidence="3" id="KW-0687">Ribonucleoprotein</keyword>
<dbReference type="SUPFAM" id="SSF160369">
    <property type="entry name" value="Ribosomal protein L10-like"/>
    <property type="match status" value="1"/>
</dbReference>
<dbReference type="GO" id="GO:0022625">
    <property type="term" value="C:cytosolic large ribosomal subunit"/>
    <property type="evidence" value="ECO:0007669"/>
    <property type="project" value="TreeGrafter"/>
</dbReference>
<evidence type="ECO:0008006" key="7">
    <source>
        <dbReference type="Google" id="ProtNLM"/>
    </source>
</evidence>
<dbReference type="EMBL" id="JAHRHJ020000005">
    <property type="protein sequence ID" value="KAH9316741.1"/>
    <property type="molecule type" value="Genomic_DNA"/>
</dbReference>
<evidence type="ECO:0000313" key="5">
    <source>
        <dbReference type="EMBL" id="KAH9316741.1"/>
    </source>
</evidence>
<evidence type="ECO:0000256" key="3">
    <source>
        <dbReference type="ARBA" id="ARBA00023274"/>
    </source>
</evidence>
<comment type="similarity">
    <text evidence="1">Belongs to the universal ribosomal protein uL10 family.</text>
</comment>
<evidence type="ECO:0000256" key="4">
    <source>
        <dbReference type="SAM" id="MobiDB-lite"/>
    </source>
</evidence>
<evidence type="ECO:0000313" key="6">
    <source>
        <dbReference type="Proteomes" id="UP000824469"/>
    </source>
</evidence>
<feature type="region of interest" description="Disordered" evidence="4">
    <location>
        <begin position="52"/>
        <end position="76"/>
    </location>
</feature>
<dbReference type="InterPro" id="IPR050323">
    <property type="entry name" value="Ribosomal_protein_uL10"/>
</dbReference>
<dbReference type="GO" id="GO:0002181">
    <property type="term" value="P:cytoplasmic translation"/>
    <property type="evidence" value="ECO:0007669"/>
    <property type="project" value="TreeGrafter"/>
</dbReference>
<organism evidence="5 6">
    <name type="scientific">Taxus chinensis</name>
    <name type="common">Chinese yew</name>
    <name type="synonym">Taxus wallichiana var. chinensis</name>
    <dbReference type="NCBI Taxonomy" id="29808"/>
    <lineage>
        <taxon>Eukaryota</taxon>
        <taxon>Viridiplantae</taxon>
        <taxon>Streptophyta</taxon>
        <taxon>Embryophyta</taxon>
        <taxon>Tracheophyta</taxon>
        <taxon>Spermatophyta</taxon>
        <taxon>Pinopsida</taxon>
        <taxon>Pinidae</taxon>
        <taxon>Conifers II</taxon>
        <taxon>Cupressales</taxon>
        <taxon>Taxaceae</taxon>
        <taxon>Taxus</taxon>
    </lineage>
</organism>
<accession>A0AA38G5J8</accession>
<dbReference type="AlphaFoldDB" id="A0AA38G5J8"/>
<dbReference type="Pfam" id="PF00466">
    <property type="entry name" value="Ribosomal_L10"/>
    <property type="match status" value="1"/>
</dbReference>
<evidence type="ECO:0000256" key="1">
    <source>
        <dbReference type="ARBA" id="ARBA00008889"/>
    </source>
</evidence>
<feature type="compositionally biased region" description="Basic and acidic residues" evidence="4">
    <location>
        <begin position="52"/>
        <end position="61"/>
    </location>
</feature>
<dbReference type="Proteomes" id="UP000824469">
    <property type="component" value="Unassembled WGS sequence"/>
</dbReference>
<dbReference type="PANTHER" id="PTHR45699:SF3">
    <property type="entry name" value="LARGE RIBOSOMAL SUBUNIT PROTEIN UL10"/>
    <property type="match status" value="1"/>
</dbReference>
<sequence>KRGFASEKDICSLSSGNVISGQEKAGQNAFMRSLDEKMNQVKVEKFAHKDSEFRSVGRESSDLPSTQQHGTVSGHDTTFLSRSEKKMLHNKKVYKLIEKYSVLLVCSADNVGSNQLQAIRQHLKPDSVVFLGKNAMMKKSIQTYAEKSGNIVYQNMIPLLVGNVCLIFTKGDLIDVIVPPGNTVLELMKKGDTASSSELDLLSKLGIRQFSHGLVVKAMYGNGSVFDPAVLDL</sequence>
<feature type="compositionally biased region" description="Polar residues" evidence="4">
    <location>
        <begin position="62"/>
        <end position="76"/>
    </location>
</feature>
<evidence type="ECO:0000256" key="2">
    <source>
        <dbReference type="ARBA" id="ARBA00022980"/>
    </source>
</evidence>
<dbReference type="PANTHER" id="PTHR45699">
    <property type="entry name" value="60S ACIDIC RIBOSOMAL PROTEIN P0"/>
    <property type="match status" value="1"/>
</dbReference>
<gene>
    <name evidence="5" type="ORF">KI387_025368</name>
</gene>
<feature type="non-terminal residue" evidence="5">
    <location>
        <position position="233"/>
    </location>
</feature>
<comment type="caution">
    <text evidence="5">The sequence shown here is derived from an EMBL/GenBank/DDBJ whole genome shotgun (WGS) entry which is preliminary data.</text>
</comment>